<feature type="domain" description="Insertion element IS402-like" evidence="2">
    <location>
        <begin position="32"/>
        <end position="100"/>
    </location>
</feature>
<dbReference type="PANTHER" id="PTHR30007">
    <property type="entry name" value="PHP DOMAIN PROTEIN"/>
    <property type="match status" value="1"/>
</dbReference>
<dbReference type="GO" id="GO:0003677">
    <property type="term" value="F:DNA binding"/>
    <property type="evidence" value="ECO:0007669"/>
    <property type="project" value="InterPro"/>
</dbReference>
<gene>
    <name evidence="3" type="ORF">EJ73_02796</name>
</gene>
<sequence>MRGVYYLCAVKTKINTPLMYEVLDKDTIKSEILPYLSVAKRGYVTKSDLVEVIQCILYKLKTGCQWHMLPVSAIFTGRVLSYKSVYAHFRKWSRNGEWKKGWGKILSRHRSFLDMSSVDLDGSHTTTLRGGECCGYQGRKKRTTTNAIYVTDRQGIPLAMSTPVSGSHNDLHCISEALQGLFSDIKESGLSVLGLFLNADAGFDSAQFRRDCHRQEVFPNVAFNKRRGMRRDDELLDELLYKERYSIERTNAWIDSYRSVLNRFDTTQTSWEGWNYIAFILIFPKKIRKREKSR</sequence>
<protein>
    <submittedName>
        <fullName evidence="3">Transposase</fullName>
    </submittedName>
</protein>
<comment type="caution">
    <text evidence="3">The sequence shown here is derived from an EMBL/GenBank/DDBJ whole genome shotgun (WGS) entry which is preliminary data.</text>
</comment>
<dbReference type="InterPro" id="IPR002559">
    <property type="entry name" value="Transposase_11"/>
</dbReference>
<dbReference type="GO" id="GO:0004803">
    <property type="term" value="F:transposase activity"/>
    <property type="evidence" value="ECO:0007669"/>
    <property type="project" value="InterPro"/>
</dbReference>
<dbReference type="Pfam" id="PF01609">
    <property type="entry name" value="DDE_Tnp_1"/>
    <property type="match status" value="1"/>
</dbReference>
<dbReference type="InterPro" id="IPR025161">
    <property type="entry name" value="IS402-like_dom"/>
</dbReference>
<organism evidence="3 4">
    <name type="scientific">Hoylesella shahii DSM 15611 = JCM 12083</name>
    <dbReference type="NCBI Taxonomy" id="1122991"/>
    <lineage>
        <taxon>Bacteria</taxon>
        <taxon>Pseudomonadati</taxon>
        <taxon>Bacteroidota</taxon>
        <taxon>Bacteroidia</taxon>
        <taxon>Bacteroidales</taxon>
        <taxon>Prevotellaceae</taxon>
        <taxon>Hoylesella</taxon>
    </lineage>
</organism>
<evidence type="ECO:0000259" key="1">
    <source>
        <dbReference type="Pfam" id="PF01609"/>
    </source>
</evidence>
<reference evidence="3 4" key="1">
    <citation type="submission" date="2018-05" db="EMBL/GenBank/DDBJ databases">
        <title>Genomic Encyclopedia of Type Strains, Phase I: the one thousand microbial genomes (KMG-I) project.</title>
        <authorList>
            <person name="Kyrpides N."/>
        </authorList>
    </citation>
    <scope>NUCLEOTIDE SEQUENCE [LARGE SCALE GENOMIC DNA]</scope>
    <source>
        <strain evidence="3 4">DSM 15611</strain>
    </source>
</reference>
<dbReference type="GO" id="GO:0006313">
    <property type="term" value="P:DNA transposition"/>
    <property type="evidence" value="ECO:0007669"/>
    <property type="project" value="InterPro"/>
</dbReference>
<dbReference type="NCBIfam" id="NF033580">
    <property type="entry name" value="transpos_IS5_3"/>
    <property type="match status" value="1"/>
</dbReference>
<evidence type="ECO:0000313" key="4">
    <source>
        <dbReference type="Proteomes" id="UP000248314"/>
    </source>
</evidence>
<dbReference type="STRING" id="1122991.GCA_000613445_00743"/>
<dbReference type="Proteomes" id="UP000248314">
    <property type="component" value="Unassembled WGS sequence"/>
</dbReference>
<dbReference type="Pfam" id="PF13340">
    <property type="entry name" value="DUF4096"/>
    <property type="match status" value="1"/>
</dbReference>
<feature type="domain" description="Transposase IS4-like" evidence="1">
    <location>
        <begin position="118"/>
        <end position="275"/>
    </location>
</feature>
<evidence type="ECO:0000313" key="3">
    <source>
        <dbReference type="EMBL" id="PXX16066.1"/>
    </source>
</evidence>
<dbReference type="PANTHER" id="PTHR30007:SF0">
    <property type="entry name" value="TRANSPOSASE"/>
    <property type="match status" value="1"/>
</dbReference>
<keyword evidence="4" id="KW-1185">Reference proteome</keyword>
<proteinExistence type="predicted"/>
<name>A0A318HXK8_9BACT</name>
<evidence type="ECO:0000259" key="2">
    <source>
        <dbReference type="Pfam" id="PF13340"/>
    </source>
</evidence>
<dbReference type="EMBL" id="QJJX01000068">
    <property type="protein sequence ID" value="PXX16066.1"/>
    <property type="molecule type" value="Genomic_DNA"/>
</dbReference>
<dbReference type="AlphaFoldDB" id="A0A318HXK8"/>
<accession>A0A318HXK8</accession>